<proteinExistence type="predicted"/>
<evidence type="ECO:0000313" key="2">
    <source>
        <dbReference type="Proteomes" id="UP001295423"/>
    </source>
</evidence>
<sequence length="141" mass="15975">MQSQTNDVIINDRPKFLTACPNDDDHCILAPSEDPDNVTRLPLCIHGTISYLHVRKPTATKYTNCEHVSLTADAPDWDPRTTKYRLVEDSLVDNAGRLLERGDLKDRHFISLLYSELSTNNQGIISKQLPKEELGLYCTHP</sequence>
<gene>
    <name evidence="1" type="ORF">CYCCA115_LOCUS19586</name>
</gene>
<reference evidence="1" key="1">
    <citation type="submission" date="2023-08" db="EMBL/GenBank/DDBJ databases">
        <authorList>
            <person name="Audoor S."/>
            <person name="Bilcke G."/>
        </authorList>
    </citation>
    <scope>NUCLEOTIDE SEQUENCE</scope>
</reference>
<evidence type="ECO:0000313" key="1">
    <source>
        <dbReference type="EMBL" id="CAJ1962229.1"/>
    </source>
</evidence>
<accession>A0AAD2G4B8</accession>
<name>A0AAD2G4B8_9STRA</name>
<dbReference type="AlphaFoldDB" id="A0AAD2G4B8"/>
<protein>
    <submittedName>
        <fullName evidence="1">Uncharacterized protein</fullName>
    </submittedName>
</protein>
<comment type="caution">
    <text evidence="1">The sequence shown here is derived from an EMBL/GenBank/DDBJ whole genome shotgun (WGS) entry which is preliminary data.</text>
</comment>
<dbReference type="EMBL" id="CAKOGP040002102">
    <property type="protein sequence ID" value="CAJ1962229.1"/>
    <property type="molecule type" value="Genomic_DNA"/>
</dbReference>
<dbReference type="Proteomes" id="UP001295423">
    <property type="component" value="Unassembled WGS sequence"/>
</dbReference>
<keyword evidence="2" id="KW-1185">Reference proteome</keyword>
<organism evidence="1 2">
    <name type="scientific">Cylindrotheca closterium</name>
    <dbReference type="NCBI Taxonomy" id="2856"/>
    <lineage>
        <taxon>Eukaryota</taxon>
        <taxon>Sar</taxon>
        <taxon>Stramenopiles</taxon>
        <taxon>Ochrophyta</taxon>
        <taxon>Bacillariophyta</taxon>
        <taxon>Bacillariophyceae</taxon>
        <taxon>Bacillariophycidae</taxon>
        <taxon>Bacillariales</taxon>
        <taxon>Bacillariaceae</taxon>
        <taxon>Cylindrotheca</taxon>
    </lineage>
</organism>